<dbReference type="RefSeq" id="WP_116220856.1">
    <property type="nucleotide sequence ID" value="NZ_CP038196.1"/>
</dbReference>
<dbReference type="Proteomes" id="UP000256941">
    <property type="component" value="Unassembled WGS sequence"/>
</dbReference>
<dbReference type="EMBL" id="QTUJ01000001">
    <property type="protein sequence ID" value="REF72368.1"/>
    <property type="molecule type" value="Genomic_DNA"/>
</dbReference>
<gene>
    <name evidence="1" type="ORF">BDD41_0838</name>
</gene>
<dbReference type="SUPFAM" id="SSF103084">
    <property type="entry name" value="Holliday junction resolvase RusA"/>
    <property type="match status" value="1"/>
</dbReference>
<comment type="caution">
    <text evidence="1">The sequence shown here is derived from an EMBL/GenBank/DDBJ whole genome shotgun (WGS) entry which is preliminary data.</text>
</comment>
<dbReference type="Gene3D" id="3.30.1330.70">
    <property type="entry name" value="Holliday junction resolvase RusA"/>
    <property type="match status" value="1"/>
</dbReference>
<sequence length="122" mass="13460">MTLARIILPWPPRATSPNASGQGQWRRKASAAKGYKLACWALCEAEKIRPVDAIAVDVLVTFCPPSRRRFDLDNALSRCKQGLDAVAEAIAVDDSQWRRITLERGEACRDGAVIVHIMEAEA</sequence>
<reference evidence="1 2" key="1">
    <citation type="submission" date="2018-08" db="EMBL/GenBank/DDBJ databases">
        <title>Genomic Encyclopedia of Archaeal and Bacterial Type Strains, Phase II (KMG-II): from individual species to whole genera.</title>
        <authorList>
            <person name="Goeker M."/>
        </authorList>
    </citation>
    <scope>NUCLEOTIDE SEQUENCE [LARGE SCALE GENOMIC DNA]</scope>
    <source>
        <strain evidence="1 2">DSM 17099</strain>
    </source>
</reference>
<name>A0A3D9XRX8_PARVE</name>
<dbReference type="GO" id="GO:0006281">
    <property type="term" value="P:DNA repair"/>
    <property type="evidence" value="ECO:0007669"/>
    <property type="project" value="InterPro"/>
</dbReference>
<proteinExistence type="predicted"/>
<organism evidence="1 2">
    <name type="scientific">Paracoccus versutus</name>
    <name type="common">Thiobacillus versutus</name>
    <dbReference type="NCBI Taxonomy" id="34007"/>
    <lineage>
        <taxon>Bacteria</taxon>
        <taxon>Pseudomonadati</taxon>
        <taxon>Pseudomonadota</taxon>
        <taxon>Alphaproteobacteria</taxon>
        <taxon>Rhodobacterales</taxon>
        <taxon>Paracoccaceae</taxon>
        <taxon>Paracoccus</taxon>
    </lineage>
</organism>
<dbReference type="AlphaFoldDB" id="A0A3D9XRX8"/>
<protein>
    <submittedName>
        <fullName evidence="1">Crossover junction endodeoxyribonuclease RusA</fullName>
    </submittedName>
</protein>
<accession>A0A3D9XRX8</accession>
<dbReference type="GO" id="GO:0000287">
    <property type="term" value="F:magnesium ion binding"/>
    <property type="evidence" value="ECO:0007669"/>
    <property type="project" value="InterPro"/>
</dbReference>
<dbReference type="InterPro" id="IPR036614">
    <property type="entry name" value="RusA-like_sf"/>
</dbReference>
<dbReference type="GO" id="GO:0006310">
    <property type="term" value="P:DNA recombination"/>
    <property type="evidence" value="ECO:0007669"/>
    <property type="project" value="InterPro"/>
</dbReference>
<evidence type="ECO:0000313" key="1">
    <source>
        <dbReference type="EMBL" id="REF72368.1"/>
    </source>
</evidence>
<evidence type="ECO:0000313" key="2">
    <source>
        <dbReference type="Proteomes" id="UP000256941"/>
    </source>
</evidence>